<evidence type="ECO:0000256" key="2">
    <source>
        <dbReference type="ARBA" id="ARBA00023043"/>
    </source>
</evidence>
<evidence type="ECO:0000256" key="1">
    <source>
        <dbReference type="ARBA" id="ARBA00022737"/>
    </source>
</evidence>
<proteinExistence type="predicted"/>
<dbReference type="SUPFAM" id="SSF48403">
    <property type="entry name" value="Ankyrin repeat"/>
    <property type="match status" value="1"/>
</dbReference>
<dbReference type="PROSITE" id="PS50297">
    <property type="entry name" value="ANK_REP_REGION"/>
    <property type="match status" value="1"/>
</dbReference>
<keyword evidence="5" id="KW-1185">Reference proteome</keyword>
<dbReference type="PROSITE" id="PS50088">
    <property type="entry name" value="ANK_REPEAT"/>
    <property type="match status" value="1"/>
</dbReference>
<reference evidence="4 5" key="1">
    <citation type="submission" date="2019-07" db="EMBL/GenBank/DDBJ databases">
        <authorList>
            <person name="Jastrzebski P J."/>
            <person name="Paukszto L."/>
            <person name="Jastrzebski P J."/>
        </authorList>
    </citation>
    <scope>NUCLEOTIDE SEQUENCE [LARGE SCALE GENOMIC DNA]</scope>
    <source>
        <strain evidence="4 5">WMS-il1</strain>
    </source>
</reference>
<dbReference type="AlphaFoldDB" id="A0A564YDU7"/>
<dbReference type="EMBL" id="CABIJS010000144">
    <property type="protein sequence ID" value="VUZ44763.1"/>
    <property type="molecule type" value="Genomic_DNA"/>
</dbReference>
<dbReference type="Proteomes" id="UP000321570">
    <property type="component" value="Unassembled WGS sequence"/>
</dbReference>
<feature type="repeat" description="ANK" evidence="3">
    <location>
        <begin position="70"/>
        <end position="102"/>
    </location>
</feature>
<dbReference type="Pfam" id="PF12796">
    <property type="entry name" value="Ank_2"/>
    <property type="match status" value="1"/>
</dbReference>
<gene>
    <name evidence="4" type="ORF">WMSIL1_LOCUS4757</name>
</gene>
<protein>
    <submittedName>
        <fullName evidence="4">Uncharacterized protein</fullName>
    </submittedName>
</protein>
<sequence>MNEAIRWQLINATLNGDSHRLRVLLSKRVRIDILQAFQLFHLAAASGSVDNLKTILAFMPTINVNSRDDVGCTALHKAASAGHREIIHFLIYHGAQVDTQEYLFKSS</sequence>
<dbReference type="PANTHER" id="PTHR24201">
    <property type="entry name" value="ANK_REP_REGION DOMAIN-CONTAINING PROTEIN"/>
    <property type="match status" value="1"/>
</dbReference>
<dbReference type="InterPro" id="IPR036770">
    <property type="entry name" value="Ankyrin_rpt-contain_sf"/>
</dbReference>
<evidence type="ECO:0000313" key="4">
    <source>
        <dbReference type="EMBL" id="VUZ44763.1"/>
    </source>
</evidence>
<accession>A0A564YDU7</accession>
<evidence type="ECO:0000313" key="5">
    <source>
        <dbReference type="Proteomes" id="UP000321570"/>
    </source>
</evidence>
<keyword evidence="1" id="KW-0677">Repeat</keyword>
<dbReference type="SMART" id="SM00248">
    <property type="entry name" value="ANK"/>
    <property type="match status" value="2"/>
</dbReference>
<evidence type="ECO:0000256" key="3">
    <source>
        <dbReference type="PROSITE-ProRule" id="PRU00023"/>
    </source>
</evidence>
<dbReference type="Gene3D" id="1.25.40.20">
    <property type="entry name" value="Ankyrin repeat-containing domain"/>
    <property type="match status" value="1"/>
</dbReference>
<name>A0A564YDU7_HYMDI</name>
<dbReference type="InterPro" id="IPR050776">
    <property type="entry name" value="Ank_Repeat/CDKN_Inhibitor"/>
</dbReference>
<organism evidence="4 5">
    <name type="scientific">Hymenolepis diminuta</name>
    <name type="common">Rat tapeworm</name>
    <dbReference type="NCBI Taxonomy" id="6216"/>
    <lineage>
        <taxon>Eukaryota</taxon>
        <taxon>Metazoa</taxon>
        <taxon>Spiralia</taxon>
        <taxon>Lophotrochozoa</taxon>
        <taxon>Platyhelminthes</taxon>
        <taxon>Cestoda</taxon>
        <taxon>Eucestoda</taxon>
        <taxon>Cyclophyllidea</taxon>
        <taxon>Hymenolepididae</taxon>
        <taxon>Hymenolepis</taxon>
    </lineage>
</organism>
<dbReference type="InterPro" id="IPR002110">
    <property type="entry name" value="Ankyrin_rpt"/>
</dbReference>
<keyword evidence="2 3" id="KW-0040">ANK repeat</keyword>